<accession>A0ABQ4Y0I0</accession>
<name>A0ABQ4Y0I0_9ASTR</name>
<keyword evidence="2" id="KW-1185">Reference proteome</keyword>
<dbReference type="Proteomes" id="UP001151760">
    <property type="component" value="Unassembled WGS sequence"/>
</dbReference>
<organism evidence="1 2">
    <name type="scientific">Tanacetum coccineum</name>
    <dbReference type="NCBI Taxonomy" id="301880"/>
    <lineage>
        <taxon>Eukaryota</taxon>
        <taxon>Viridiplantae</taxon>
        <taxon>Streptophyta</taxon>
        <taxon>Embryophyta</taxon>
        <taxon>Tracheophyta</taxon>
        <taxon>Spermatophyta</taxon>
        <taxon>Magnoliopsida</taxon>
        <taxon>eudicotyledons</taxon>
        <taxon>Gunneridae</taxon>
        <taxon>Pentapetalae</taxon>
        <taxon>asterids</taxon>
        <taxon>campanulids</taxon>
        <taxon>Asterales</taxon>
        <taxon>Asteraceae</taxon>
        <taxon>Asteroideae</taxon>
        <taxon>Anthemideae</taxon>
        <taxon>Anthemidinae</taxon>
        <taxon>Tanacetum</taxon>
    </lineage>
</organism>
<evidence type="ECO:0000313" key="2">
    <source>
        <dbReference type="Proteomes" id="UP001151760"/>
    </source>
</evidence>
<protein>
    <submittedName>
        <fullName evidence="1">Uncharacterized protein</fullName>
    </submittedName>
</protein>
<sequence>MMCVCRKVCTGLHEIACDESANTTCSFDSWTSSLQVYLKDVFPPKLLFAYQGIPHDQLSEKAVSSKPESFGY</sequence>
<evidence type="ECO:0000313" key="1">
    <source>
        <dbReference type="EMBL" id="GJS71184.1"/>
    </source>
</evidence>
<reference evidence="1" key="2">
    <citation type="submission" date="2022-01" db="EMBL/GenBank/DDBJ databases">
        <authorList>
            <person name="Yamashiro T."/>
            <person name="Shiraishi A."/>
            <person name="Satake H."/>
            <person name="Nakayama K."/>
        </authorList>
    </citation>
    <scope>NUCLEOTIDE SEQUENCE</scope>
</reference>
<proteinExistence type="predicted"/>
<comment type="caution">
    <text evidence="1">The sequence shown here is derived from an EMBL/GenBank/DDBJ whole genome shotgun (WGS) entry which is preliminary data.</text>
</comment>
<reference evidence="1" key="1">
    <citation type="journal article" date="2022" name="Int. J. Mol. Sci.">
        <title>Draft Genome of Tanacetum Coccineum: Genomic Comparison of Closely Related Tanacetum-Family Plants.</title>
        <authorList>
            <person name="Yamashiro T."/>
            <person name="Shiraishi A."/>
            <person name="Nakayama K."/>
            <person name="Satake H."/>
        </authorList>
    </citation>
    <scope>NUCLEOTIDE SEQUENCE</scope>
</reference>
<dbReference type="EMBL" id="BQNB010009987">
    <property type="protein sequence ID" value="GJS71184.1"/>
    <property type="molecule type" value="Genomic_DNA"/>
</dbReference>
<gene>
    <name evidence="1" type="ORF">Tco_0704025</name>
</gene>